<protein>
    <recommendedName>
        <fullName evidence="4">BioF2-like acetyltransferase domain-containing protein</fullName>
    </recommendedName>
</protein>
<feature type="transmembrane region" description="Helical" evidence="3">
    <location>
        <begin position="171"/>
        <end position="191"/>
    </location>
</feature>
<dbReference type="Pfam" id="PF13480">
    <property type="entry name" value="Acetyltransf_6"/>
    <property type="match status" value="1"/>
</dbReference>
<evidence type="ECO:0000256" key="1">
    <source>
        <dbReference type="SAM" id="Coils"/>
    </source>
</evidence>
<evidence type="ECO:0000313" key="5">
    <source>
        <dbReference type="EMBL" id="EDK46256.1"/>
    </source>
</evidence>
<accession>A5E498</accession>
<keyword evidence="1" id="KW-0175">Coiled coil</keyword>
<feature type="transmembrane region" description="Helical" evidence="3">
    <location>
        <begin position="289"/>
        <end position="308"/>
    </location>
</feature>
<reference evidence="5 6" key="1">
    <citation type="journal article" date="2009" name="Nature">
        <title>Evolution of pathogenicity and sexual reproduction in eight Candida genomes.</title>
        <authorList>
            <person name="Butler G."/>
            <person name="Rasmussen M.D."/>
            <person name="Lin M.F."/>
            <person name="Santos M.A."/>
            <person name="Sakthikumar S."/>
            <person name="Munro C.A."/>
            <person name="Rheinbay E."/>
            <person name="Grabherr M."/>
            <person name="Forche A."/>
            <person name="Reedy J.L."/>
            <person name="Agrafioti I."/>
            <person name="Arnaud M.B."/>
            <person name="Bates S."/>
            <person name="Brown A.J."/>
            <person name="Brunke S."/>
            <person name="Costanzo M.C."/>
            <person name="Fitzpatrick D.A."/>
            <person name="de Groot P.W."/>
            <person name="Harris D."/>
            <person name="Hoyer L.L."/>
            <person name="Hube B."/>
            <person name="Klis F.M."/>
            <person name="Kodira C."/>
            <person name="Lennard N."/>
            <person name="Logue M.E."/>
            <person name="Martin R."/>
            <person name="Neiman A.M."/>
            <person name="Nikolaou E."/>
            <person name="Quail M.A."/>
            <person name="Quinn J."/>
            <person name="Santos M.C."/>
            <person name="Schmitzberger F.F."/>
            <person name="Sherlock G."/>
            <person name="Shah P."/>
            <person name="Silverstein K.A."/>
            <person name="Skrzypek M.S."/>
            <person name="Soll D."/>
            <person name="Staggs R."/>
            <person name="Stansfield I."/>
            <person name="Stumpf M.P."/>
            <person name="Sudbery P.E."/>
            <person name="Srikantha T."/>
            <person name="Zeng Q."/>
            <person name="Berman J."/>
            <person name="Berriman M."/>
            <person name="Heitman J."/>
            <person name="Gow N.A."/>
            <person name="Lorenz M.C."/>
            <person name="Birren B.W."/>
            <person name="Kellis M."/>
            <person name="Cuomo C.A."/>
        </authorList>
    </citation>
    <scope>NUCLEOTIDE SEQUENCE [LARGE SCALE GENOMIC DNA]</scope>
    <source>
        <strain evidence="6">ATCC 11503 / BCRC 21390 / CBS 2605 / JCM 1781 / NBRC 1676 / NRRL YB-4239</strain>
    </source>
</reference>
<keyword evidence="3" id="KW-1133">Transmembrane helix</keyword>
<feature type="transmembrane region" description="Helical" evidence="3">
    <location>
        <begin position="96"/>
        <end position="116"/>
    </location>
</feature>
<proteinExistence type="predicted"/>
<feature type="domain" description="BioF2-like acetyltransferase" evidence="4">
    <location>
        <begin position="714"/>
        <end position="786"/>
    </location>
</feature>
<dbReference type="AlphaFoldDB" id="A5E498"/>
<dbReference type="KEGG" id="lel:PVL30_004154"/>
<feature type="region of interest" description="Disordered" evidence="2">
    <location>
        <begin position="384"/>
        <end position="405"/>
    </location>
</feature>
<evidence type="ECO:0000256" key="3">
    <source>
        <dbReference type="SAM" id="Phobius"/>
    </source>
</evidence>
<evidence type="ECO:0000256" key="2">
    <source>
        <dbReference type="SAM" id="MobiDB-lite"/>
    </source>
</evidence>
<dbReference type="VEuPathDB" id="FungiDB:LELG_04437"/>
<organism evidence="5 6">
    <name type="scientific">Lodderomyces elongisporus (strain ATCC 11503 / CBS 2605 / JCM 1781 / NBRC 1676 / NRRL YB-4239)</name>
    <name type="common">Yeast</name>
    <name type="synonym">Saccharomyces elongisporus</name>
    <dbReference type="NCBI Taxonomy" id="379508"/>
    <lineage>
        <taxon>Eukaryota</taxon>
        <taxon>Fungi</taxon>
        <taxon>Dikarya</taxon>
        <taxon>Ascomycota</taxon>
        <taxon>Saccharomycotina</taxon>
        <taxon>Pichiomycetes</taxon>
        <taxon>Debaryomycetaceae</taxon>
        <taxon>Candida/Lodderomyces clade</taxon>
        <taxon>Lodderomyces</taxon>
    </lineage>
</organism>
<feature type="transmembrane region" description="Helical" evidence="3">
    <location>
        <begin position="54"/>
        <end position="75"/>
    </location>
</feature>
<name>A5E498_LODEL</name>
<feature type="transmembrane region" description="Helical" evidence="3">
    <location>
        <begin position="143"/>
        <end position="164"/>
    </location>
</feature>
<dbReference type="STRING" id="379508.A5E498"/>
<keyword evidence="3" id="KW-0472">Membrane</keyword>
<dbReference type="InterPro" id="IPR038740">
    <property type="entry name" value="BioF2-like_GNAT_dom"/>
</dbReference>
<dbReference type="Proteomes" id="UP000001996">
    <property type="component" value="Unassembled WGS sequence"/>
</dbReference>
<feature type="transmembrane region" description="Helical" evidence="3">
    <location>
        <begin position="246"/>
        <end position="269"/>
    </location>
</feature>
<evidence type="ECO:0000259" key="4">
    <source>
        <dbReference type="Pfam" id="PF13480"/>
    </source>
</evidence>
<feature type="transmembrane region" description="Helical" evidence="3">
    <location>
        <begin position="21"/>
        <end position="42"/>
    </location>
</feature>
<gene>
    <name evidence="5" type="ORF">LELG_04437</name>
</gene>
<sequence>MMLQFKQRFTLQNFRFLLRNLYDPIALIIYALAFNTTSAIQYSNLSKRLHYVNFVPITSIAMIIFILILELYLRFFEKIQLRSKWAKASHWVIQNIFKKLFWLCLFVMCILTVVQLSQGQTTNPLIVSDHEVQELNLNKGQRAGYMIIELICVILNCAVLSIWWNTTMSTVHLLFAGLNVFQILISISIIQINLNLINLSQDSPAKKMHNLFVLCGSFMIGQSIMGLCITISLNEKNRLSILIGRLIFTYDVFIFFLGLLYIACTAVASVKFDYKPKEGLNEVPISLPVLFGVSVGISLVAFCCTRYFRIRVQQNVYQVEEYDLGSLTQHQKQGWSKLIDLNKKYNGGVTGDYVLSLMENYTHADLPGMRCKVLRVYSKSEKSEKEYNEKDKKLRNNDNNDNDLERQVSQKTFVHKGELHEKLMNHHKNRGKLSTPYDDLDHESLLFANEPTLAEADISMMSLEEEYKPLSKNQLKKLAKKNKKAKKEAELQSLENNTEKFYQELMNTQALVLLTIVEEFDLSERIPGWIGKKLNKCFGKNSKWPLLCIKFGLLGFHWPFKRSTFYCSSTKKPVARSASVLYAISQWNAKNEKCTVMLDPGYKDANFEAGVDYSGWIKINLPNSHIIDLRPYHNQTSADFFKAIKYRNQDNAFKQASGVVDESYNFNFENCQEIIVMNDHIARLRQESGQSSQLLHPDWEFIYNLGNYTNDQKYRSLLFLKVDDEIIASCVIFRLGETMTSDIQGLDHEISKKYKAYFVMMQEVIKIGMRENVSFIDFGPTTEDAKVAIGCSVVPLIGSLYPRYKLMGPIIRFAASKVDV</sequence>
<dbReference type="OMA" id="PAKKMHN"/>
<dbReference type="Gene3D" id="3.40.630.30">
    <property type="match status" value="1"/>
</dbReference>
<dbReference type="eggNOG" id="ENOG502SI3G">
    <property type="taxonomic scope" value="Eukaryota"/>
</dbReference>
<dbReference type="EMBL" id="CH981529">
    <property type="protein sequence ID" value="EDK46256.1"/>
    <property type="molecule type" value="Genomic_DNA"/>
</dbReference>
<feature type="transmembrane region" description="Helical" evidence="3">
    <location>
        <begin position="211"/>
        <end position="234"/>
    </location>
</feature>
<dbReference type="SUPFAM" id="SSF55729">
    <property type="entry name" value="Acyl-CoA N-acyltransferases (Nat)"/>
    <property type="match status" value="1"/>
</dbReference>
<keyword evidence="6" id="KW-1185">Reference proteome</keyword>
<dbReference type="GeneID" id="5231546"/>
<dbReference type="HOGENOM" id="CLU_017660_0_0_1"/>
<dbReference type="InterPro" id="IPR016181">
    <property type="entry name" value="Acyl_CoA_acyltransferase"/>
</dbReference>
<dbReference type="OrthoDB" id="10061051at2759"/>
<keyword evidence="3" id="KW-0812">Transmembrane</keyword>
<dbReference type="InParanoid" id="A5E498"/>
<evidence type="ECO:0000313" key="6">
    <source>
        <dbReference type="Proteomes" id="UP000001996"/>
    </source>
</evidence>
<feature type="coiled-coil region" evidence="1">
    <location>
        <begin position="468"/>
        <end position="511"/>
    </location>
</feature>